<name>A0A419F5T0_9BACT</name>
<feature type="domain" description="VOC" evidence="1">
    <location>
        <begin position="16"/>
        <end position="162"/>
    </location>
</feature>
<dbReference type="AlphaFoldDB" id="A0A419F5T0"/>
<dbReference type="EMBL" id="QZKI01000023">
    <property type="protein sequence ID" value="RJP73809.1"/>
    <property type="molecule type" value="Genomic_DNA"/>
</dbReference>
<gene>
    <name evidence="2" type="ORF">C4532_03865</name>
</gene>
<dbReference type="InterPro" id="IPR029068">
    <property type="entry name" value="Glyas_Bleomycin-R_OHBP_Dase"/>
</dbReference>
<evidence type="ECO:0000313" key="2">
    <source>
        <dbReference type="EMBL" id="RJP73809.1"/>
    </source>
</evidence>
<dbReference type="SUPFAM" id="SSF54593">
    <property type="entry name" value="Glyoxalase/Bleomycin resistance protein/Dihydroxybiphenyl dioxygenase"/>
    <property type="match status" value="1"/>
</dbReference>
<dbReference type="PROSITE" id="PS51819">
    <property type="entry name" value="VOC"/>
    <property type="match status" value="1"/>
</dbReference>
<evidence type="ECO:0000313" key="3">
    <source>
        <dbReference type="Proteomes" id="UP000285961"/>
    </source>
</evidence>
<protein>
    <recommendedName>
        <fullName evidence="1">VOC domain-containing protein</fullName>
    </recommendedName>
</protein>
<accession>A0A419F5T0</accession>
<reference evidence="2 3" key="1">
    <citation type="journal article" date="2017" name="ISME J.">
        <title>Energy and carbon metabolisms in a deep terrestrial subsurface fluid microbial community.</title>
        <authorList>
            <person name="Momper L."/>
            <person name="Jungbluth S.P."/>
            <person name="Lee M.D."/>
            <person name="Amend J.P."/>
        </authorList>
    </citation>
    <scope>NUCLEOTIDE SEQUENCE [LARGE SCALE GENOMIC DNA]</scope>
    <source>
        <strain evidence="2">SURF_17</strain>
    </source>
</reference>
<comment type="caution">
    <text evidence="2">The sequence shown here is derived from an EMBL/GenBank/DDBJ whole genome shotgun (WGS) entry which is preliminary data.</text>
</comment>
<dbReference type="Gene3D" id="3.10.180.10">
    <property type="entry name" value="2,3-Dihydroxybiphenyl 1,2-Dioxygenase, domain 1"/>
    <property type="match status" value="1"/>
</dbReference>
<dbReference type="Proteomes" id="UP000285961">
    <property type="component" value="Unassembled WGS sequence"/>
</dbReference>
<proteinExistence type="predicted"/>
<evidence type="ECO:0000259" key="1">
    <source>
        <dbReference type="PROSITE" id="PS51819"/>
    </source>
</evidence>
<dbReference type="InterPro" id="IPR037523">
    <property type="entry name" value="VOC_core"/>
</dbReference>
<dbReference type="Pfam" id="PF13669">
    <property type="entry name" value="Glyoxalase_4"/>
    <property type="match status" value="1"/>
</dbReference>
<sequence length="190" mass="21240">MVEKNGGLARILRLPKIRHMGIVVENIEKAVKYYSDTFQMGPWFKSRVPAGENYLRGEKRINTEYETASTFSGKMEYQLIEVKGGDRDICLDHIEKRGEGVHHVGGYVNNIETRISAYKELGVGVLQTGVVHSGRKVGSVVTKYAYLDTAAIGGVVFELIQIDVFGMNISSSRFWFELGSLMGSVEKMKL</sequence>
<organism evidence="2 3">
    <name type="scientific">Candidatus Abyssobacteria bacterium SURF_17</name>
    <dbReference type="NCBI Taxonomy" id="2093361"/>
    <lineage>
        <taxon>Bacteria</taxon>
        <taxon>Pseudomonadati</taxon>
        <taxon>Candidatus Hydrogenedentota</taxon>
        <taxon>Candidatus Abyssobacteria</taxon>
    </lineage>
</organism>